<dbReference type="PROSITE" id="PS50017">
    <property type="entry name" value="DEATH_DOMAIN"/>
    <property type="match status" value="1"/>
</dbReference>
<keyword evidence="4" id="KW-0391">Immunity</keyword>
<evidence type="ECO:0000313" key="9">
    <source>
        <dbReference type="EMBL" id="KAH3699320.1"/>
    </source>
</evidence>
<keyword evidence="3" id="KW-0399">Innate immunity</keyword>
<dbReference type="GO" id="GO:0070976">
    <property type="term" value="F:TIR domain binding"/>
    <property type="evidence" value="ECO:0007669"/>
    <property type="project" value="InterPro"/>
</dbReference>
<dbReference type="OrthoDB" id="10037120at2759"/>
<dbReference type="Proteomes" id="UP000828390">
    <property type="component" value="Unassembled WGS sequence"/>
</dbReference>
<evidence type="ECO:0000259" key="7">
    <source>
        <dbReference type="PROSITE" id="PS50017"/>
    </source>
</evidence>
<dbReference type="GO" id="GO:0045087">
    <property type="term" value="P:innate immune response"/>
    <property type="evidence" value="ECO:0007669"/>
    <property type="project" value="UniProtKB-KW"/>
</dbReference>
<dbReference type="GO" id="GO:0002755">
    <property type="term" value="P:MyD88-dependent toll-like receptor signaling pathway"/>
    <property type="evidence" value="ECO:0007669"/>
    <property type="project" value="InterPro"/>
</dbReference>
<dbReference type="InterPro" id="IPR000157">
    <property type="entry name" value="TIR_dom"/>
</dbReference>
<reference evidence="9" key="1">
    <citation type="journal article" date="2019" name="bioRxiv">
        <title>The Genome of the Zebra Mussel, Dreissena polymorpha: A Resource for Invasive Species Research.</title>
        <authorList>
            <person name="McCartney M.A."/>
            <person name="Auch B."/>
            <person name="Kono T."/>
            <person name="Mallez S."/>
            <person name="Zhang Y."/>
            <person name="Obille A."/>
            <person name="Becker A."/>
            <person name="Abrahante J.E."/>
            <person name="Garbe J."/>
            <person name="Badalamenti J.P."/>
            <person name="Herman A."/>
            <person name="Mangelson H."/>
            <person name="Liachko I."/>
            <person name="Sullivan S."/>
            <person name="Sone E.D."/>
            <person name="Koren S."/>
            <person name="Silverstein K.A.T."/>
            <person name="Beckman K.B."/>
            <person name="Gohl D.M."/>
        </authorList>
    </citation>
    <scope>NUCLEOTIDE SEQUENCE</scope>
    <source>
        <strain evidence="9">Duluth1</strain>
        <tissue evidence="9">Whole animal</tissue>
    </source>
</reference>
<evidence type="ECO:0000256" key="5">
    <source>
        <dbReference type="ARBA" id="ARBA00023198"/>
    </source>
</evidence>
<keyword evidence="10" id="KW-1185">Reference proteome</keyword>
<dbReference type="Gene3D" id="1.10.533.10">
    <property type="entry name" value="Death Domain, Fas"/>
    <property type="match status" value="1"/>
</dbReference>
<dbReference type="PANTHER" id="PTHR15079:SF3">
    <property type="entry name" value="MYELOID DIFFERENTIATION PRIMARY RESPONSE PROTEIN MYD88"/>
    <property type="match status" value="1"/>
</dbReference>
<name>A0A9D3YI43_DREPO</name>
<dbReference type="Pfam" id="PF13676">
    <property type="entry name" value="TIR_2"/>
    <property type="match status" value="1"/>
</dbReference>
<comment type="subcellular location">
    <subcellularLocation>
        <location evidence="1">Cytoplasm</location>
    </subcellularLocation>
</comment>
<dbReference type="Gene3D" id="3.40.50.10140">
    <property type="entry name" value="Toll/interleukin-1 receptor homology (TIR) domain"/>
    <property type="match status" value="1"/>
</dbReference>
<dbReference type="Pfam" id="PF00531">
    <property type="entry name" value="Death"/>
    <property type="match status" value="1"/>
</dbReference>
<feature type="domain" description="TIR" evidence="8">
    <location>
        <begin position="166"/>
        <end position="301"/>
    </location>
</feature>
<dbReference type="PANTHER" id="PTHR15079">
    <property type="entry name" value="MYD88"/>
    <property type="match status" value="1"/>
</dbReference>
<gene>
    <name evidence="9" type="ORF">DPMN_074276</name>
</gene>
<dbReference type="EMBL" id="JAIWYP010000015">
    <property type="protein sequence ID" value="KAH3699320.1"/>
    <property type="molecule type" value="Genomic_DNA"/>
</dbReference>
<sequence length="489" mass="55750">MQGLSDKGTSFCLPEQYRSIPIRTLRCSTRRKLARFLDLEGSLVLTNHDGMEIDCVNDFCGLAELAGFESLDIRNMKRHDSPTAKFLEQWQGRPTATVGRLFDFLVQLERYDVIEDCKANILHDCQIITQPMSFEQCTGGRVLNPKRSDGSFNPKSVDDVKSQKKTLYHAFVSYTDDDSCDCAFVKTLIREFEGNHGLRLFVPGRNDLPGPAKHSVDAYLIEKRCRRVLIILSDAYNRSDACRFQMKFTHALSPDARKRKLIPIVRNKSTRIPNILRFISLLDFTKTDKLDWTWQRLRVALYSSADEQTQPEPEPESSGFSELENSLRDVSVPLWRPLCVSELESDTDSAIETSCSSEKDRKLLTYESALTDDSITFLKQRHFATSPNNVLGDSCDKSRHVEKREAETDSDDTEQTVSLMQILDLEESRIDQPGVDVCHSSPKPNESEQGFESVHFSRNKQEADFEGSAEYVVLYTRLAEPTRSHNYPV</sequence>
<evidence type="ECO:0000313" key="10">
    <source>
        <dbReference type="Proteomes" id="UP000828390"/>
    </source>
</evidence>
<feature type="compositionally biased region" description="Basic and acidic residues" evidence="6">
    <location>
        <begin position="394"/>
        <end position="407"/>
    </location>
</feature>
<dbReference type="SUPFAM" id="SSF52200">
    <property type="entry name" value="Toll/Interleukin receptor TIR domain"/>
    <property type="match status" value="1"/>
</dbReference>
<evidence type="ECO:0000256" key="3">
    <source>
        <dbReference type="ARBA" id="ARBA00022588"/>
    </source>
</evidence>
<evidence type="ECO:0000259" key="8">
    <source>
        <dbReference type="PROSITE" id="PS50104"/>
    </source>
</evidence>
<evidence type="ECO:0000256" key="2">
    <source>
        <dbReference type="ARBA" id="ARBA00022490"/>
    </source>
</evidence>
<dbReference type="GO" id="GO:0005737">
    <property type="term" value="C:cytoplasm"/>
    <property type="evidence" value="ECO:0007669"/>
    <property type="project" value="UniProtKB-SubCell"/>
</dbReference>
<proteinExistence type="predicted"/>
<dbReference type="SMART" id="SM00255">
    <property type="entry name" value="TIR"/>
    <property type="match status" value="1"/>
</dbReference>
<dbReference type="InterPro" id="IPR011029">
    <property type="entry name" value="DEATH-like_dom_sf"/>
</dbReference>
<keyword evidence="5" id="KW-0395">Inflammatory response</keyword>
<dbReference type="InterPro" id="IPR035897">
    <property type="entry name" value="Toll_tir_struct_dom_sf"/>
</dbReference>
<dbReference type="PROSITE" id="PS50104">
    <property type="entry name" value="TIR"/>
    <property type="match status" value="1"/>
</dbReference>
<dbReference type="FunFam" id="1.10.533.10:FF:000029">
    <property type="entry name" value="Myeloid differentiation primary response protein MyD88"/>
    <property type="match status" value="1"/>
</dbReference>
<evidence type="ECO:0000256" key="1">
    <source>
        <dbReference type="ARBA" id="ARBA00004496"/>
    </source>
</evidence>
<evidence type="ECO:0000256" key="4">
    <source>
        <dbReference type="ARBA" id="ARBA00022859"/>
    </source>
</evidence>
<keyword evidence="2" id="KW-0963">Cytoplasm</keyword>
<feature type="region of interest" description="Disordered" evidence="6">
    <location>
        <begin position="431"/>
        <end position="465"/>
    </location>
</feature>
<accession>A0A9D3YI43</accession>
<dbReference type="InterPro" id="IPR000488">
    <property type="entry name" value="Death_dom"/>
</dbReference>
<dbReference type="InterPro" id="IPR017281">
    <property type="entry name" value="Myelin_different_resp_MyD88"/>
</dbReference>
<dbReference type="CDD" id="cd08312">
    <property type="entry name" value="Death_MyD88"/>
    <property type="match status" value="1"/>
</dbReference>
<dbReference type="SUPFAM" id="SSF47986">
    <property type="entry name" value="DEATH domain"/>
    <property type="match status" value="1"/>
</dbReference>
<evidence type="ECO:0000256" key="6">
    <source>
        <dbReference type="SAM" id="MobiDB-lite"/>
    </source>
</evidence>
<dbReference type="InterPro" id="IPR034249">
    <property type="entry name" value="MyD88_Death"/>
</dbReference>
<reference evidence="9" key="2">
    <citation type="submission" date="2020-11" db="EMBL/GenBank/DDBJ databases">
        <authorList>
            <person name="McCartney M.A."/>
            <person name="Auch B."/>
            <person name="Kono T."/>
            <person name="Mallez S."/>
            <person name="Becker A."/>
            <person name="Gohl D.M."/>
            <person name="Silverstein K.A.T."/>
            <person name="Koren S."/>
            <person name="Bechman K.B."/>
            <person name="Herman A."/>
            <person name="Abrahante J.E."/>
            <person name="Garbe J."/>
        </authorList>
    </citation>
    <scope>NUCLEOTIDE SEQUENCE</scope>
    <source>
        <strain evidence="9">Duluth1</strain>
        <tissue evidence="9">Whole animal</tissue>
    </source>
</reference>
<organism evidence="9 10">
    <name type="scientific">Dreissena polymorpha</name>
    <name type="common">Zebra mussel</name>
    <name type="synonym">Mytilus polymorpha</name>
    <dbReference type="NCBI Taxonomy" id="45954"/>
    <lineage>
        <taxon>Eukaryota</taxon>
        <taxon>Metazoa</taxon>
        <taxon>Spiralia</taxon>
        <taxon>Lophotrochozoa</taxon>
        <taxon>Mollusca</taxon>
        <taxon>Bivalvia</taxon>
        <taxon>Autobranchia</taxon>
        <taxon>Heteroconchia</taxon>
        <taxon>Euheterodonta</taxon>
        <taxon>Imparidentia</taxon>
        <taxon>Neoheterodontei</taxon>
        <taxon>Myida</taxon>
        <taxon>Dreissenoidea</taxon>
        <taxon>Dreissenidae</taxon>
        <taxon>Dreissena</taxon>
    </lineage>
</organism>
<dbReference type="GO" id="GO:0043123">
    <property type="term" value="P:positive regulation of canonical NF-kappaB signal transduction"/>
    <property type="evidence" value="ECO:0007669"/>
    <property type="project" value="InterPro"/>
</dbReference>
<evidence type="ECO:0008006" key="11">
    <source>
        <dbReference type="Google" id="ProtNLM"/>
    </source>
</evidence>
<feature type="domain" description="Death" evidence="7">
    <location>
        <begin position="62"/>
        <end position="121"/>
    </location>
</feature>
<protein>
    <recommendedName>
        <fullName evidence="11">Myeloid differentiation primary response protein MyD88</fullName>
    </recommendedName>
</protein>
<dbReference type="AlphaFoldDB" id="A0A9D3YI43"/>
<feature type="region of interest" description="Disordered" evidence="6">
    <location>
        <begin position="389"/>
        <end position="414"/>
    </location>
</feature>
<comment type="caution">
    <text evidence="9">The sequence shown here is derived from an EMBL/GenBank/DDBJ whole genome shotgun (WGS) entry which is preliminary data.</text>
</comment>